<dbReference type="AlphaFoldDB" id="A0A8S4R6K8"/>
<evidence type="ECO:0000256" key="2">
    <source>
        <dbReference type="SAM" id="MobiDB-lite"/>
    </source>
</evidence>
<organism evidence="4 5">
    <name type="scientific">Pararge aegeria aegeria</name>
    <dbReference type="NCBI Taxonomy" id="348720"/>
    <lineage>
        <taxon>Eukaryota</taxon>
        <taxon>Metazoa</taxon>
        <taxon>Ecdysozoa</taxon>
        <taxon>Arthropoda</taxon>
        <taxon>Hexapoda</taxon>
        <taxon>Insecta</taxon>
        <taxon>Pterygota</taxon>
        <taxon>Neoptera</taxon>
        <taxon>Endopterygota</taxon>
        <taxon>Lepidoptera</taxon>
        <taxon>Glossata</taxon>
        <taxon>Ditrysia</taxon>
        <taxon>Papilionoidea</taxon>
        <taxon>Nymphalidae</taxon>
        <taxon>Satyrinae</taxon>
        <taxon>Satyrini</taxon>
        <taxon>Parargina</taxon>
        <taxon>Pararge</taxon>
    </lineage>
</organism>
<keyword evidence="1" id="KW-0862">Zinc</keyword>
<keyword evidence="1" id="KW-0479">Metal-binding</keyword>
<dbReference type="InterPro" id="IPR013087">
    <property type="entry name" value="Znf_C2H2_type"/>
</dbReference>
<proteinExistence type="predicted"/>
<keyword evidence="1" id="KW-0863">Zinc-finger</keyword>
<dbReference type="Proteomes" id="UP000838756">
    <property type="component" value="Unassembled WGS sequence"/>
</dbReference>
<dbReference type="OrthoDB" id="6904667at2759"/>
<dbReference type="PANTHER" id="PTHR47027">
    <property type="entry name" value="REVERSE TRANSCRIPTASE DOMAIN-CONTAINING PROTEIN"/>
    <property type="match status" value="1"/>
</dbReference>
<evidence type="ECO:0000256" key="1">
    <source>
        <dbReference type="PROSITE-ProRule" id="PRU00042"/>
    </source>
</evidence>
<name>A0A8S4R6K8_9NEOP</name>
<gene>
    <name evidence="4" type="primary">jg21676</name>
    <name evidence="4" type="ORF">PAEG_LOCUS10568</name>
</gene>
<dbReference type="PANTHER" id="PTHR47027:SF20">
    <property type="entry name" value="REVERSE TRANSCRIPTASE-LIKE PROTEIN WITH RNA-DIRECTED DNA POLYMERASE DOMAIN"/>
    <property type="match status" value="1"/>
</dbReference>
<dbReference type="PROSITE" id="PS50157">
    <property type="entry name" value="ZINC_FINGER_C2H2_2"/>
    <property type="match status" value="1"/>
</dbReference>
<dbReference type="EMBL" id="CAKXAJ010024885">
    <property type="protein sequence ID" value="CAH2232294.1"/>
    <property type="molecule type" value="Genomic_DNA"/>
</dbReference>
<feature type="domain" description="C2H2-type" evidence="3">
    <location>
        <begin position="252"/>
        <end position="279"/>
    </location>
</feature>
<dbReference type="GO" id="GO:0008270">
    <property type="term" value="F:zinc ion binding"/>
    <property type="evidence" value="ECO:0007669"/>
    <property type="project" value="UniProtKB-KW"/>
</dbReference>
<accession>A0A8S4R6K8</accession>
<sequence>MALDTSIDEPMAIKLEDESLGQVQKFKYLGSVITSRSHLDSEINCRIGAAAAAFGKLRDKVFRSHDIKLSTKVSVYMAMVHPNLLYGSETWCLYRKHIRTLDRFHIRCLRDIMNIHWSDRVRNTEILRRANVWGIEAYLMRRQLRWCGHVSRMSDERVAKRIFYSELQDGKRKQGGQLLRYKDVLKRHMKQCSIVPARWETFTKDRSHWRRLVNTNVTKFELRRLKALDAKRDELKARQPAALSYNYIAGVLTCSECSRTFSTKSGYASHLRAHQRRSQPESETVAVTEYG</sequence>
<evidence type="ECO:0000313" key="5">
    <source>
        <dbReference type="Proteomes" id="UP000838756"/>
    </source>
</evidence>
<dbReference type="SMART" id="SM00355">
    <property type="entry name" value="ZnF_C2H2"/>
    <property type="match status" value="1"/>
</dbReference>
<protein>
    <submittedName>
        <fullName evidence="4">Jg21676 protein</fullName>
    </submittedName>
</protein>
<feature type="region of interest" description="Disordered" evidence="2">
    <location>
        <begin position="272"/>
        <end position="291"/>
    </location>
</feature>
<comment type="caution">
    <text evidence="4">The sequence shown here is derived from an EMBL/GenBank/DDBJ whole genome shotgun (WGS) entry which is preliminary data.</text>
</comment>
<reference evidence="4" key="1">
    <citation type="submission" date="2022-03" db="EMBL/GenBank/DDBJ databases">
        <authorList>
            <person name="Lindestad O."/>
        </authorList>
    </citation>
    <scope>NUCLEOTIDE SEQUENCE</scope>
</reference>
<evidence type="ECO:0000313" key="4">
    <source>
        <dbReference type="EMBL" id="CAH2232294.1"/>
    </source>
</evidence>
<keyword evidence="5" id="KW-1185">Reference proteome</keyword>
<dbReference type="PROSITE" id="PS00028">
    <property type="entry name" value="ZINC_FINGER_C2H2_1"/>
    <property type="match status" value="1"/>
</dbReference>
<evidence type="ECO:0000259" key="3">
    <source>
        <dbReference type="PROSITE" id="PS50157"/>
    </source>
</evidence>